<accession>A0A8S5TGJ2</accession>
<reference evidence="1" key="1">
    <citation type="journal article" date="2021" name="Proc. Natl. Acad. Sci. U.S.A.">
        <title>A Catalog of Tens of Thousands of Viruses from Human Metagenomes Reveals Hidden Associations with Chronic Diseases.</title>
        <authorList>
            <person name="Tisza M.J."/>
            <person name="Buck C.B."/>
        </authorList>
    </citation>
    <scope>NUCLEOTIDE SEQUENCE</scope>
    <source>
        <strain evidence="1">CtIty1</strain>
    </source>
</reference>
<sequence>MIALNTFETMKQIRSYEEIIEVNVRAISDIIADHDRIKHF</sequence>
<name>A0A8S5TGJ2_9CAUD</name>
<dbReference type="EMBL" id="BK032823">
    <property type="protein sequence ID" value="DAF62361.1"/>
    <property type="molecule type" value="Genomic_DNA"/>
</dbReference>
<protein>
    <submittedName>
        <fullName evidence="1">Uncharacterized protein</fullName>
    </submittedName>
</protein>
<evidence type="ECO:0000313" key="1">
    <source>
        <dbReference type="EMBL" id="DAF62361.1"/>
    </source>
</evidence>
<organism evidence="1">
    <name type="scientific">Myoviridae sp. ctIty1</name>
    <dbReference type="NCBI Taxonomy" id="2827673"/>
    <lineage>
        <taxon>Viruses</taxon>
        <taxon>Duplodnaviria</taxon>
        <taxon>Heunggongvirae</taxon>
        <taxon>Uroviricota</taxon>
        <taxon>Caudoviricetes</taxon>
    </lineage>
</organism>
<proteinExistence type="predicted"/>